<dbReference type="OrthoDB" id="5976022at2759"/>
<dbReference type="GO" id="GO:0016787">
    <property type="term" value="F:hydrolase activity"/>
    <property type="evidence" value="ECO:0007669"/>
    <property type="project" value="InterPro"/>
</dbReference>
<dbReference type="PANTHER" id="PTHR46546">
    <property type="entry name" value="SHEWANELLA-LIKE PROTEIN PHOSPHATASE 1"/>
    <property type="match status" value="1"/>
</dbReference>
<accession>A0A5J4Z2Z8</accession>
<dbReference type="SUPFAM" id="SSF56300">
    <property type="entry name" value="Metallo-dependent phosphatases"/>
    <property type="match status" value="1"/>
</dbReference>
<keyword evidence="1" id="KW-0732">Signal</keyword>
<gene>
    <name evidence="3" type="ORF">FVE85_5235</name>
</gene>
<dbReference type="EMBL" id="VRMN01000001">
    <property type="protein sequence ID" value="KAA8497650.1"/>
    <property type="molecule type" value="Genomic_DNA"/>
</dbReference>
<evidence type="ECO:0000256" key="1">
    <source>
        <dbReference type="SAM" id="SignalP"/>
    </source>
</evidence>
<organism evidence="3 4">
    <name type="scientific">Porphyridium purpureum</name>
    <name type="common">Red alga</name>
    <name type="synonym">Porphyridium cruentum</name>
    <dbReference type="NCBI Taxonomy" id="35688"/>
    <lineage>
        <taxon>Eukaryota</taxon>
        <taxon>Rhodophyta</taxon>
        <taxon>Bangiophyceae</taxon>
        <taxon>Porphyridiales</taxon>
        <taxon>Porphyridiaceae</taxon>
        <taxon>Porphyridium</taxon>
    </lineage>
</organism>
<dbReference type="Pfam" id="PF00149">
    <property type="entry name" value="Metallophos"/>
    <property type="match status" value="1"/>
</dbReference>
<reference evidence="4" key="1">
    <citation type="journal article" date="2019" name="Nat. Commun.">
        <title>Expansion of phycobilisome linker gene families in mesophilic red algae.</title>
        <authorList>
            <person name="Lee J."/>
            <person name="Kim D."/>
            <person name="Bhattacharya D."/>
            <person name="Yoon H.S."/>
        </authorList>
    </citation>
    <scope>NUCLEOTIDE SEQUENCE [LARGE SCALE GENOMIC DNA]</scope>
    <source>
        <strain evidence="4">CCMP 1328</strain>
    </source>
</reference>
<feature type="chain" id="PRO_5023923457" evidence="1">
    <location>
        <begin position="31"/>
        <end position="385"/>
    </location>
</feature>
<dbReference type="PANTHER" id="PTHR46546:SF4">
    <property type="entry name" value="SHEWANELLA-LIKE PROTEIN PHOSPHATASE 1"/>
    <property type="match status" value="1"/>
</dbReference>
<dbReference type="OMA" id="SHWMRGL"/>
<name>A0A5J4Z2Z8_PORPP</name>
<proteinExistence type="predicted"/>
<dbReference type="AlphaFoldDB" id="A0A5J4Z2Z8"/>
<feature type="domain" description="Calcineurin-like phosphoesterase" evidence="2">
    <location>
        <begin position="71"/>
        <end position="171"/>
    </location>
</feature>
<sequence length="385" mass="41795">MIERWRAICQLGIALVWWTLLLANLGGADASFGSCAATEPGAGVAWWPEVPPPGPQTENSNELTRLRARRRIVVLPDVHGDADAMLALLDATEVARSDPDGRVSWRGADAVLVQLGDVLDRGDEEFRALDILWDLKAQARECGGEVHLLLGNHEVMNLMGDFRYVAPGAWAQTFNLTNKMALDDVSERVKQRAQSIQHPLVQRRAQALLAGGSISRRIFAYSKVALIIGSHLFVHAGVIPQTIPGGVESLHALNVRTQSFVRGNGAEDADMDFALSNLAGPDAVVWTRRYGMPMGSALSAAQCSDLRRVLKETHTSTMFIGHTIQFSGINGACHGAAWRMDTGMSKFYGGVREAIEILDGEISIISLAAGEGTPMKVQIKQRLLD</sequence>
<protein>
    <submittedName>
        <fullName evidence="3">Shewanella-like protein phosphatase 2</fullName>
    </submittedName>
</protein>
<feature type="signal peptide" evidence="1">
    <location>
        <begin position="1"/>
        <end position="30"/>
    </location>
</feature>
<dbReference type="Proteomes" id="UP000324585">
    <property type="component" value="Unassembled WGS sequence"/>
</dbReference>
<evidence type="ECO:0000313" key="4">
    <source>
        <dbReference type="Proteomes" id="UP000324585"/>
    </source>
</evidence>
<evidence type="ECO:0000313" key="3">
    <source>
        <dbReference type="EMBL" id="KAA8497650.1"/>
    </source>
</evidence>
<comment type="caution">
    <text evidence="3">The sequence shown here is derived from an EMBL/GenBank/DDBJ whole genome shotgun (WGS) entry which is preliminary data.</text>
</comment>
<dbReference type="InterPro" id="IPR004843">
    <property type="entry name" value="Calcineurin-like_PHP"/>
</dbReference>
<dbReference type="Gene3D" id="3.60.21.10">
    <property type="match status" value="1"/>
</dbReference>
<keyword evidence="4" id="KW-1185">Reference proteome</keyword>
<evidence type="ECO:0000259" key="2">
    <source>
        <dbReference type="Pfam" id="PF00149"/>
    </source>
</evidence>
<dbReference type="InterPro" id="IPR029052">
    <property type="entry name" value="Metallo-depent_PP-like"/>
</dbReference>